<dbReference type="InterPro" id="IPR009749">
    <property type="entry name" value="DUF1315"/>
</dbReference>
<comment type="caution">
    <text evidence="1">The sequence shown here is derived from an EMBL/GenBank/DDBJ whole genome shotgun (WGS) entry which is preliminary data.</text>
</comment>
<dbReference type="AlphaFoldDB" id="A0A9X1ZR24"/>
<gene>
    <name evidence="1" type="ORF">L2672_07480</name>
</gene>
<keyword evidence="2" id="KW-1185">Reference proteome</keyword>
<dbReference type="RefSeq" id="WP_248995208.1">
    <property type="nucleotide sequence ID" value="NZ_JAKIKP010000004.1"/>
</dbReference>
<reference evidence="1" key="1">
    <citation type="submission" date="2022-01" db="EMBL/GenBank/DDBJ databases">
        <title>Whole genome-based taxonomy of the Shewanellaceae.</title>
        <authorList>
            <person name="Martin-Rodriguez A.J."/>
        </authorList>
    </citation>
    <scope>NUCLEOTIDE SEQUENCE</scope>
    <source>
        <strain evidence="1">DSM 16422</strain>
    </source>
</reference>
<dbReference type="Proteomes" id="UP001139333">
    <property type="component" value="Unassembled WGS sequence"/>
</dbReference>
<protein>
    <submittedName>
        <fullName evidence="1">DUF1315 family protein</fullName>
    </submittedName>
</protein>
<dbReference type="EMBL" id="JAKIKP010000004">
    <property type="protein sequence ID" value="MCL1142528.1"/>
    <property type="molecule type" value="Genomic_DNA"/>
</dbReference>
<proteinExistence type="predicted"/>
<dbReference type="Pfam" id="PF07023">
    <property type="entry name" value="DUF1315"/>
    <property type="match status" value="1"/>
</dbReference>
<name>A0A9X1ZR24_9GAMM</name>
<accession>A0A9X1ZR24</accession>
<evidence type="ECO:0000313" key="1">
    <source>
        <dbReference type="EMBL" id="MCL1142528.1"/>
    </source>
</evidence>
<sequence length="93" mass="10673">MNDINKVIDEMPEEVYQRLVTATELGKWEDGTVLSEAQRESTLQVVMLYQARKLKQTDHFTIAADGKINELSKSELKKQFKGQPIAEFKESDI</sequence>
<evidence type="ECO:0000313" key="2">
    <source>
        <dbReference type="Proteomes" id="UP001139333"/>
    </source>
</evidence>
<organism evidence="1 2">
    <name type="scientific">Shewanella gaetbuli</name>
    <dbReference type="NCBI Taxonomy" id="220752"/>
    <lineage>
        <taxon>Bacteria</taxon>
        <taxon>Pseudomonadati</taxon>
        <taxon>Pseudomonadota</taxon>
        <taxon>Gammaproteobacteria</taxon>
        <taxon>Alteromonadales</taxon>
        <taxon>Shewanellaceae</taxon>
        <taxon>Shewanella</taxon>
    </lineage>
</organism>